<dbReference type="InterPro" id="IPR000719">
    <property type="entry name" value="Prot_kinase_dom"/>
</dbReference>
<dbReference type="InterPro" id="IPR011009">
    <property type="entry name" value="Kinase-like_dom_sf"/>
</dbReference>
<protein>
    <recommendedName>
        <fullName evidence="2">Protein kinase domain-containing protein</fullName>
    </recommendedName>
</protein>
<dbReference type="Proteomes" id="UP000245657">
    <property type="component" value="Unassembled WGS sequence"/>
</dbReference>
<evidence type="ECO:0000313" key="4">
    <source>
        <dbReference type="Proteomes" id="UP000245657"/>
    </source>
</evidence>
<evidence type="ECO:0000259" key="2">
    <source>
        <dbReference type="PROSITE" id="PS50011"/>
    </source>
</evidence>
<accession>A0A2V2MXM0</accession>
<dbReference type="GO" id="GO:0005524">
    <property type="term" value="F:ATP binding"/>
    <property type="evidence" value="ECO:0007669"/>
    <property type="project" value="InterPro"/>
</dbReference>
<dbReference type="RefSeq" id="WP_109969898.1">
    <property type="nucleotide sequence ID" value="NZ_CP176093.1"/>
</dbReference>
<dbReference type="OrthoDB" id="117514at2157"/>
<dbReference type="EMBL" id="QGMY01000016">
    <property type="protein sequence ID" value="PWR70136.1"/>
    <property type="molecule type" value="Genomic_DNA"/>
</dbReference>
<comment type="caution">
    <text evidence="3">The sequence shown here is derived from an EMBL/GenBank/DDBJ whole genome shotgun (WGS) entry which is preliminary data.</text>
</comment>
<feature type="compositionally biased region" description="Polar residues" evidence="1">
    <location>
        <begin position="1180"/>
        <end position="1191"/>
    </location>
</feature>
<dbReference type="PROSITE" id="PS50011">
    <property type="entry name" value="PROTEIN_KINASE_DOM"/>
    <property type="match status" value="1"/>
</dbReference>
<sequence>MAALFTGNSPPRLKVDRDLIPVQSVTSVKTEILTIMNDGGGILKGTAISDVSWIRIPNPRIETPFIVPFRIEIVPGRVSPNIPLKGAVTIITNGGTVKVRVECNTLPAIKPCLTVDERQFQFCNLRKGENFSFDLIIRNSGNGLLSGTIQSESDWIEVKSRTLWTQKVQVVQVTVHTTNAPIVRQPTGKIRIRSTGGDLEVPISINFRGGDGPILKLISSRIICLWDKKGIFEETLKIQNEGRGILRGTIPAPAPWIKILPSIFSAESSKKILFKIDTRMLTSDRSVSVPVQIITNAGTQILTLDVVPSRRTPVQVKKTRTSVRQQPRTKLTVYEPGGKVCTLISTGKAGGEGEIYYFADDDTKCAKIFHPHRRTQEIEEKIRTMIAAPPERELLQFLTWPLKPLTDLPGGGKIIGYVMRRIPDEYRSVHLWYDEPQEKEKRNLQSRIVASLQLARLVAGVHKAGHVIGDLRENNLLINKRGDLVLIDTDSFQIRDKNSRRTFWSRVGTGEYLPPEHLDGSFAESGCDRRYGDYFALAVLIFRFMMGGVHPFQAKGPLVKDAPATTDKILLGYFAFECRIAGISPPDYAPPYASLPSSFQTLFRETFVSGLREPHKRPGAERWETMLSSLIPREKKIQETTKQRVVEKQNQDTRITLDGWSDPNKLKTDQSGILFRTEAGIITTFVPGTQVFIVHNGINPPEPGAIYPHGIPQSLVIPLQVVYRDNMPVGWTIQAIDPGRFHPWHVAADPQSRRERFDGKFYFKHRIAACLNLTAVLISARNHGIRDVYLSERTVFVGPDASIRLLILPKPEQVMSTLKMSLSPAILIFRMLMDGYHPFHAIGSRTTGAGSHERRMASGLYPWSDDDPALRPPPQAPPIRTLPKPLIDLFDEEFQEFKGDSQDNNNIETWFNVIDQVYKRLVCCDLNPDHWYLPDSEGCPWCNLNYLKSVPTSICLVQQIFSPVVFLLMAPKVAGLLQERNRRRRTTSTRTEPPRWVTIPLPPERITRILLPKKNCILALGSGKKTRYLPVQYTRPWIACIHRSDDQEVDFKIQKDLKPRDKDSEMIHPIFIQGMEDITLVDEMIWVSMMDRLRGEGIGQPRRKIRTKTREKIQRRRPIEVMLYPIDLRIPEKAIDESDITNQVISNQVKPTSKRGARTRIRSRLQTILKDFIWGGDLDQSSPVSDENNSIHIPGSDEAHKTKNKKVTSEEKDHDLHSLDR</sequence>
<organism evidence="3 4">
    <name type="scientific">Methanospirillum lacunae</name>
    <dbReference type="NCBI Taxonomy" id="668570"/>
    <lineage>
        <taxon>Archaea</taxon>
        <taxon>Methanobacteriati</taxon>
        <taxon>Methanobacteriota</taxon>
        <taxon>Stenosarchaea group</taxon>
        <taxon>Methanomicrobia</taxon>
        <taxon>Methanomicrobiales</taxon>
        <taxon>Methanospirillaceae</taxon>
        <taxon>Methanospirillum</taxon>
    </lineage>
</organism>
<dbReference type="Gene3D" id="1.10.510.10">
    <property type="entry name" value="Transferase(Phosphotransferase) domain 1"/>
    <property type="match status" value="1"/>
</dbReference>
<feature type="region of interest" description="Disordered" evidence="1">
    <location>
        <begin position="1180"/>
        <end position="1221"/>
    </location>
</feature>
<feature type="domain" description="Protein kinase" evidence="2">
    <location>
        <begin position="341"/>
        <end position="631"/>
    </location>
</feature>
<name>A0A2V2MXM0_9EURY</name>
<dbReference type="GO" id="GO:0004672">
    <property type="term" value="F:protein kinase activity"/>
    <property type="evidence" value="ECO:0007669"/>
    <property type="project" value="InterPro"/>
</dbReference>
<gene>
    <name evidence="3" type="ORF">DK846_15455</name>
</gene>
<dbReference type="SUPFAM" id="SSF56112">
    <property type="entry name" value="Protein kinase-like (PK-like)"/>
    <property type="match status" value="1"/>
</dbReference>
<proteinExistence type="predicted"/>
<keyword evidence="4" id="KW-1185">Reference proteome</keyword>
<evidence type="ECO:0000256" key="1">
    <source>
        <dbReference type="SAM" id="MobiDB-lite"/>
    </source>
</evidence>
<feature type="compositionally biased region" description="Basic and acidic residues" evidence="1">
    <location>
        <begin position="1195"/>
        <end position="1221"/>
    </location>
</feature>
<reference evidence="3 4" key="1">
    <citation type="submission" date="2018-05" db="EMBL/GenBank/DDBJ databases">
        <title>Draft genome of Methanospirillum lacunae Ki8-1.</title>
        <authorList>
            <person name="Dueholm M.S."/>
            <person name="Nielsen P.H."/>
            <person name="Bakmann L.F."/>
            <person name="Otzen D.E."/>
        </authorList>
    </citation>
    <scope>NUCLEOTIDE SEQUENCE [LARGE SCALE GENOMIC DNA]</scope>
    <source>
        <strain evidence="3 4">Ki8-1</strain>
    </source>
</reference>
<dbReference type="GeneID" id="97548336"/>
<dbReference type="AlphaFoldDB" id="A0A2V2MXM0"/>
<evidence type="ECO:0000313" key="3">
    <source>
        <dbReference type="EMBL" id="PWR70136.1"/>
    </source>
</evidence>